<organism evidence="2 3">
    <name type="scientific">Actinobacillus pleuropneumoniae</name>
    <name type="common">Haemophilus pleuropneumoniae</name>
    <dbReference type="NCBI Taxonomy" id="715"/>
    <lineage>
        <taxon>Bacteria</taxon>
        <taxon>Pseudomonadati</taxon>
        <taxon>Pseudomonadota</taxon>
        <taxon>Gammaproteobacteria</taxon>
        <taxon>Pasteurellales</taxon>
        <taxon>Pasteurellaceae</taxon>
        <taxon>Actinobacillus</taxon>
    </lineage>
</organism>
<keyword evidence="1" id="KW-0175">Coiled coil</keyword>
<sequence>MNQLLNISEQKSSAITMSSREIAVLIQKNHSDLCRSIGRLIEKQVIKGYQPTAYTHPQNGQSYYEYHLAKRDCLIVVAQNCPEFTAAIVDRWQELENQQAVKLPQSFAEALRLAADLEEEKQALLLENQQQLAQIESMESYFRNGISAPQFAKGLNGVNSHQINEHLHQVRWLYKDAKNQWRVSSYARDRYMTEQPVPVLNHGKEQLMTYKPVLLQKDAAKIYEWYTQGKLTMKANWNGEFTQDKVVGL</sequence>
<protein>
    <submittedName>
        <fullName evidence="2">Antirepressor protein 1</fullName>
    </submittedName>
</protein>
<accession>A0A3S4Y2R9</accession>
<reference evidence="2 3" key="1">
    <citation type="submission" date="2018-12" db="EMBL/GenBank/DDBJ databases">
        <authorList>
            <consortium name="Pathogen Informatics"/>
        </authorList>
    </citation>
    <scope>NUCLEOTIDE SEQUENCE [LARGE SCALE GENOMIC DNA]</scope>
    <source>
        <strain evidence="2 3">NCTC10976</strain>
    </source>
</reference>
<evidence type="ECO:0000256" key="1">
    <source>
        <dbReference type="SAM" id="Coils"/>
    </source>
</evidence>
<name>A0A3S4Y2R9_ACTPL</name>
<dbReference type="EMBL" id="LR134515">
    <property type="protein sequence ID" value="VEJ16394.1"/>
    <property type="molecule type" value="Genomic_DNA"/>
</dbReference>
<evidence type="ECO:0000313" key="3">
    <source>
        <dbReference type="Proteomes" id="UP000275510"/>
    </source>
</evidence>
<dbReference type="AlphaFoldDB" id="A0A3S4Y2R9"/>
<dbReference type="RefSeq" id="WP_126395189.1">
    <property type="nucleotide sequence ID" value="NZ_LR134515.1"/>
</dbReference>
<gene>
    <name evidence="2" type="ORF">NCTC10976_00479</name>
</gene>
<feature type="coiled-coil region" evidence="1">
    <location>
        <begin position="107"/>
        <end position="134"/>
    </location>
</feature>
<dbReference type="Proteomes" id="UP000275510">
    <property type="component" value="Chromosome"/>
</dbReference>
<dbReference type="Pfam" id="PF09669">
    <property type="entry name" value="Phage_pRha"/>
    <property type="match status" value="1"/>
</dbReference>
<dbReference type="InterPro" id="IPR014054">
    <property type="entry name" value="Phage_regulatory_Rha"/>
</dbReference>
<proteinExistence type="predicted"/>
<evidence type="ECO:0000313" key="2">
    <source>
        <dbReference type="EMBL" id="VEJ16394.1"/>
    </source>
</evidence>